<dbReference type="PANTHER" id="PTHR47089:SF1">
    <property type="entry name" value="GUANOSINE ABC TRANSPORTER PERMEASE PROTEIN NUPP"/>
    <property type="match status" value="1"/>
</dbReference>
<dbReference type="AlphaFoldDB" id="A0A0P9CHS6"/>
<proteinExistence type="predicted"/>
<evidence type="ECO:0000256" key="6">
    <source>
        <dbReference type="SAM" id="Phobius"/>
    </source>
</evidence>
<dbReference type="STRING" id="471514.AN477_02600"/>
<feature type="transmembrane region" description="Helical" evidence="6">
    <location>
        <begin position="264"/>
        <end position="283"/>
    </location>
</feature>
<evidence type="ECO:0000256" key="2">
    <source>
        <dbReference type="ARBA" id="ARBA00022475"/>
    </source>
</evidence>
<evidence type="ECO:0000256" key="3">
    <source>
        <dbReference type="ARBA" id="ARBA00022692"/>
    </source>
</evidence>
<feature type="transmembrane region" description="Helical" evidence="6">
    <location>
        <begin position="320"/>
        <end position="342"/>
    </location>
</feature>
<evidence type="ECO:0000256" key="4">
    <source>
        <dbReference type="ARBA" id="ARBA00022989"/>
    </source>
</evidence>
<keyword evidence="2" id="KW-1003">Cell membrane</keyword>
<feature type="transmembrane region" description="Helical" evidence="6">
    <location>
        <begin position="105"/>
        <end position="127"/>
    </location>
</feature>
<organism evidence="7 8">
    <name type="scientific">Alicyclobacillus ferrooxydans</name>
    <dbReference type="NCBI Taxonomy" id="471514"/>
    <lineage>
        <taxon>Bacteria</taxon>
        <taxon>Bacillati</taxon>
        <taxon>Bacillota</taxon>
        <taxon>Bacilli</taxon>
        <taxon>Bacillales</taxon>
        <taxon>Alicyclobacillaceae</taxon>
        <taxon>Alicyclobacillus</taxon>
    </lineage>
</organism>
<reference evidence="7 8" key="1">
    <citation type="submission" date="2015-09" db="EMBL/GenBank/DDBJ databases">
        <title>Draft genome sequence of Alicyclobacillus ferrooxydans DSM 22381.</title>
        <authorList>
            <person name="Hemp J."/>
        </authorList>
    </citation>
    <scope>NUCLEOTIDE SEQUENCE [LARGE SCALE GENOMIC DNA]</scope>
    <source>
        <strain evidence="7 8">TC-34</strain>
    </source>
</reference>
<feature type="transmembrane region" description="Helical" evidence="6">
    <location>
        <begin position="139"/>
        <end position="157"/>
    </location>
</feature>
<sequence length="362" mass="38254">MKSVWRAIGTPVLASLIAIIIGGIIAAAIGYNPLQVYGSLISGAFGGAIPLGNTLAGSVPLILAGLGIAVAFRAGLFNIGAEGQYWIATVAAVWIGYHFKGMPGFLHLIFMLVVAMVVGGLWGGIIPGLLKAYRGAHEVITTMMLSYIGILFAQYCIEPGGPMLEKGYQPQSPAVAQNAWLGSIIPNSQLTWGFAIAIVAAVVVWWILFHTTFGFQLRAVGSNQFAARYAGMNVPLYTVLALGFSGVLAGLAGAVQMLSQDHRLTQSFSSGYGYTAIVVALLARNNPFGVILAGIFFSALSTGSQNMQLVSGIPQSLTDVLTGLIIFFVAAERLIPMALTWYRRRKSGRLQVSLPEGGRTDG</sequence>
<dbReference type="GO" id="GO:0005886">
    <property type="term" value="C:plasma membrane"/>
    <property type="evidence" value="ECO:0007669"/>
    <property type="project" value="UniProtKB-SubCell"/>
</dbReference>
<protein>
    <submittedName>
        <fullName evidence="7">ABC transporter permease</fullName>
    </submittedName>
</protein>
<feature type="transmembrane region" description="Helical" evidence="6">
    <location>
        <begin position="234"/>
        <end position="258"/>
    </location>
</feature>
<feature type="transmembrane region" description="Helical" evidence="6">
    <location>
        <begin position="12"/>
        <end position="31"/>
    </location>
</feature>
<dbReference type="PANTHER" id="PTHR47089">
    <property type="entry name" value="ABC TRANSPORTER, PERMEASE PROTEIN"/>
    <property type="match status" value="1"/>
</dbReference>
<dbReference type="Proteomes" id="UP000050482">
    <property type="component" value="Unassembled WGS sequence"/>
</dbReference>
<feature type="transmembrane region" description="Helical" evidence="6">
    <location>
        <begin position="83"/>
        <end position="99"/>
    </location>
</feature>
<dbReference type="OrthoDB" id="45037at2"/>
<evidence type="ECO:0000256" key="5">
    <source>
        <dbReference type="ARBA" id="ARBA00023136"/>
    </source>
</evidence>
<feature type="transmembrane region" description="Helical" evidence="6">
    <location>
        <begin position="290"/>
        <end position="308"/>
    </location>
</feature>
<comment type="caution">
    <text evidence="7">The sequence shown here is derived from an EMBL/GenBank/DDBJ whole genome shotgun (WGS) entry which is preliminary data.</text>
</comment>
<dbReference type="EMBL" id="LJCO01000011">
    <property type="protein sequence ID" value="KPV45286.1"/>
    <property type="molecule type" value="Genomic_DNA"/>
</dbReference>
<keyword evidence="5 6" id="KW-0472">Membrane</keyword>
<feature type="transmembrane region" description="Helical" evidence="6">
    <location>
        <begin position="51"/>
        <end position="71"/>
    </location>
</feature>
<dbReference type="RefSeq" id="WP_054967620.1">
    <property type="nucleotide sequence ID" value="NZ_LJCO01000011.1"/>
</dbReference>
<evidence type="ECO:0000313" key="8">
    <source>
        <dbReference type="Proteomes" id="UP000050482"/>
    </source>
</evidence>
<keyword evidence="8" id="KW-1185">Reference proteome</keyword>
<keyword evidence="4 6" id="KW-1133">Transmembrane helix</keyword>
<gene>
    <name evidence="7" type="ORF">AN477_02600</name>
</gene>
<keyword evidence="3 6" id="KW-0812">Transmembrane</keyword>
<name>A0A0P9CHS6_9BACL</name>
<evidence type="ECO:0000313" key="7">
    <source>
        <dbReference type="EMBL" id="KPV45286.1"/>
    </source>
</evidence>
<dbReference type="InterPro" id="IPR001851">
    <property type="entry name" value="ABC_transp_permease"/>
</dbReference>
<feature type="transmembrane region" description="Helical" evidence="6">
    <location>
        <begin position="190"/>
        <end position="213"/>
    </location>
</feature>
<accession>A0A0P9CHS6</accession>
<dbReference type="Pfam" id="PF02653">
    <property type="entry name" value="BPD_transp_2"/>
    <property type="match status" value="1"/>
</dbReference>
<dbReference type="GO" id="GO:0022857">
    <property type="term" value="F:transmembrane transporter activity"/>
    <property type="evidence" value="ECO:0007669"/>
    <property type="project" value="InterPro"/>
</dbReference>
<dbReference type="CDD" id="cd06580">
    <property type="entry name" value="TM_PBP1_transp_TpRbsC_like"/>
    <property type="match status" value="1"/>
</dbReference>
<evidence type="ECO:0000256" key="1">
    <source>
        <dbReference type="ARBA" id="ARBA00004651"/>
    </source>
</evidence>
<dbReference type="PATRIC" id="fig|471514.4.peg.2851"/>
<comment type="subcellular location">
    <subcellularLocation>
        <location evidence="1">Cell membrane</location>
        <topology evidence="1">Multi-pass membrane protein</topology>
    </subcellularLocation>
</comment>